<feature type="transmembrane region" description="Helical" evidence="7">
    <location>
        <begin position="21"/>
        <end position="43"/>
    </location>
</feature>
<comment type="similarity">
    <text evidence="2">Belongs to the DoxX family.</text>
</comment>
<dbReference type="RefSeq" id="WP_189429667.1">
    <property type="nucleotide sequence ID" value="NZ_BNAO01000001.1"/>
</dbReference>
<evidence type="ECO:0000256" key="2">
    <source>
        <dbReference type="ARBA" id="ARBA00006679"/>
    </source>
</evidence>
<feature type="transmembrane region" description="Helical" evidence="7">
    <location>
        <begin position="148"/>
        <end position="168"/>
    </location>
</feature>
<keyword evidence="3" id="KW-1003">Cell membrane</keyword>
<comment type="subcellular location">
    <subcellularLocation>
        <location evidence="1">Cell membrane</location>
        <topology evidence="1">Multi-pass membrane protein</topology>
    </subcellularLocation>
</comment>
<feature type="transmembrane region" description="Helical" evidence="7">
    <location>
        <begin position="124"/>
        <end position="142"/>
    </location>
</feature>
<keyword evidence="9" id="KW-1185">Reference proteome</keyword>
<dbReference type="PANTHER" id="PTHR33452:SF1">
    <property type="entry name" value="INNER MEMBRANE PROTEIN YPHA-RELATED"/>
    <property type="match status" value="1"/>
</dbReference>
<dbReference type="EMBL" id="BNAO01000001">
    <property type="protein sequence ID" value="GHG60703.1"/>
    <property type="molecule type" value="Genomic_DNA"/>
</dbReference>
<organism evidence="8 9">
    <name type="scientific">Alishewanella longhuensis</name>
    <dbReference type="NCBI Taxonomy" id="1091037"/>
    <lineage>
        <taxon>Bacteria</taxon>
        <taxon>Pseudomonadati</taxon>
        <taxon>Pseudomonadota</taxon>
        <taxon>Gammaproteobacteria</taxon>
        <taxon>Alteromonadales</taxon>
        <taxon>Alteromonadaceae</taxon>
        <taxon>Alishewanella</taxon>
    </lineage>
</organism>
<dbReference type="Proteomes" id="UP000659697">
    <property type="component" value="Unassembled WGS sequence"/>
</dbReference>
<evidence type="ECO:0000256" key="4">
    <source>
        <dbReference type="ARBA" id="ARBA00022692"/>
    </source>
</evidence>
<evidence type="ECO:0000256" key="5">
    <source>
        <dbReference type="ARBA" id="ARBA00022989"/>
    </source>
</evidence>
<evidence type="ECO:0000256" key="1">
    <source>
        <dbReference type="ARBA" id="ARBA00004651"/>
    </source>
</evidence>
<feature type="transmembrane region" description="Helical" evidence="7">
    <location>
        <begin position="97"/>
        <end position="117"/>
    </location>
</feature>
<evidence type="ECO:0000256" key="6">
    <source>
        <dbReference type="ARBA" id="ARBA00023136"/>
    </source>
</evidence>
<evidence type="ECO:0000313" key="9">
    <source>
        <dbReference type="Proteomes" id="UP000659697"/>
    </source>
</evidence>
<dbReference type="InterPro" id="IPR051907">
    <property type="entry name" value="DoxX-like_oxidoreductase"/>
</dbReference>
<gene>
    <name evidence="8" type="ORF">GCM10010919_04360</name>
</gene>
<proteinExistence type="inferred from homology"/>
<reference evidence="9" key="1">
    <citation type="journal article" date="2019" name="Int. J. Syst. Evol. Microbiol.">
        <title>The Global Catalogue of Microorganisms (GCM) 10K type strain sequencing project: providing services to taxonomists for standard genome sequencing and annotation.</title>
        <authorList>
            <consortium name="The Broad Institute Genomics Platform"/>
            <consortium name="The Broad Institute Genome Sequencing Center for Infectious Disease"/>
            <person name="Wu L."/>
            <person name="Ma J."/>
        </authorList>
    </citation>
    <scope>NUCLEOTIDE SEQUENCE [LARGE SCALE GENOMIC DNA]</scope>
    <source>
        <strain evidence="9">CGMCC 1.7003</strain>
    </source>
</reference>
<evidence type="ECO:0000256" key="3">
    <source>
        <dbReference type="ARBA" id="ARBA00022475"/>
    </source>
</evidence>
<keyword evidence="5 7" id="KW-1133">Transmembrane helix</keyword>
<evidence type="ECO:0000313" key="8">
    <source>
        <dbReference type="EMBL" id="GHG60703.1"/>
    </source>
</evidence>
<dbReference type="PANTHER" id="PTHR33452">
    <property type="entry name" value="OXIDOREDUCTASE CATD-RELATED"/>
    <property type="match status" value="1"/>
</dbReference>
<dbReference type="Pfam" id="PF07681">
    <property type="entry name" value="DoxX"/>
    <property type="match status" value="1"/>
</dbReference>
<name>A0ABQ3KY69_9ALTE</name>
<keyword evidence="4 7" id="KW-0812">Transmembrane</keyword>
<dbReference type="InterPro" id="IPR032808">
    <property type="entry name" value="DoxX"/>
</dbReference>
<sequence length="176" mass="20158">MSWYMNVQSRYLTISGLIQRWLEPLVLLSARLLIAKVFLYSGLSKWQGFLQFDSNKYDLFLYEFFCPETIRPGALVLCDSETMEYAQGAFGQQLAELLAFSAGILEVFLPILLVIGLLSRISALGLLTMTLFIQLAVYPDWAHFWNPAAWWLVVLMLLMVRGPGSLSIDRLLRLER</sequence>
<accession>A0ABQ3KY69</accession>
<protein>
    <submittedName>
        <fullName evidence="8">Membrane protein</fullName>
    </submittedName>
</protein>
<keyword evidence="6 7" id="KW-0472">Membrane</keyword>
<comment type="caution">
    <text evidence="8">The sequence shown here is derived from an EMBL/GenBank/DDBJ whole genome shotgun (WGS) entry which is preliminary data.</text>
</comment>
<evidence type="ECO:0000256" key="7">
    <source>
        <dbReference type="SAM" id="Phobius"/>
    </source>
</evidence>